<evidence type="ECO:0000256" key="2">
    <source>
        <dbReference type="ARBA" id="ARBA00023004"/>
    </source>
</evidence>
<dbReference type="GO" id="GO:0004656">
    <property type="term" value="F:procollagen-proline 4-dioxygenase activity"/>
    <property type="evidence" value="ECO:0007669"/>
    <property type="project" value="TreeGrafter"/>
</dbReference>
<keyword evidence="2" id="KW-0408">Iron</keyword>
<dbReference type="Gene3D" id="2.60.120.620">
    <property type="entry name" value="q2cbj1_9rhob like domain"/>
    <property type="match status" value="1"/>
</dbReference>
<evidence type="ECO:0000256" key="1">
    <source>
        <dbReference type="ARBA" id="ARBA00022723"/>
    </source>
</evidence>
<name>A0A7S2I5S3_9EUKA</name>
<reference evidence="4" key="1">
    <citation type="submission" date="2021-01" db="EMBL/GenBank/DDBJ databases">
        <authorList>
            <person name="Corre E."/>
            <person name="Pelletier E."/>
            <person name="Niang G."/>
            <person name="Scheremetjew M."/>
            <person name="Finn R."/>
            <person name="Kale V."/>
            <person name="Holt S."/>
            <person name="Cochrane G."/>
            <person name="Meng A."/>
            <person name="Brown T."/>
            <person name="Cohen L."/>
        </authorList>
    </citation>
    <scope>NUCLEOTIDE SEQUENCE</scope>
    <source>
        <strain evidence="4">UTEX LB 985</strain>
    </source>
</reference>
<dbReference type="InterPro" id="IPR045054">
    <property type="entry name" value="P4HA-like"/>
</dbReference>
<gene>
    <name evidence="4" type="ORF">CBRE1094_LOCUS31453</name>
</gene>
<dbReference type="EMBL" id="HBGU01057883">
    <property type="protein sequence ID" value="CAD9509805.1"/>
    <property type="molecule type" value="Transcribed_RNA"/>
</dbReference>
<keyword evidence="1" id="KW-0479">Metal-binding</keyword>
<dbReference type="GO" id="GO:0046872">
    <property type="term" value="F:metal ion binding"/>
    <property type="evidence" value="ECO:0007669"/>
    <property type="project" value="UniProtKB-KW"/>
</dbReference>
<evidence type="ECO:0008006" key="5">
    <source>
        <dbReference type="Google" id="ProtNLM"/>
    </source>
</evidence>
<protein>
    <recommendedName>
        <fullName evidence="5">Prolyl 4-hydroxylase alpha subunit Fe(2+) 2OG dioxygenase domain-containing protein</fullName>
    </recommendedName>
</protein>
<feature type="region of interest" description="Disordered" evidence="3">
    <location>
        <begin position="1"/>
        <end position="55"/>
    </location>
</feature>
<evidence type="ECO:0000256" key="3">
    <source>
        <dbReference type="SAM" id="MobiDB-lite"/>
    </source>
</evidence>
<dbReference type="PANTHER" id="PTHR10869:SF238">
    <property type="entry name" value="PROLYL 4-HYDROXYLASE 6-RELATED"/>
    <property type="match status" value="1"/>
</dbReference>
<accession>A0A7S2I5S3</accession>
<sequence>MNNLTLASSRLRDGGGATNFPRAESGPRAGDKEGGTPEVSDHGGEDECSGRPSTGLSFYPQAGSALLFYSLHANGEPDERSLHAGCDVRAAEAKFAANFWMWNQHIREVTPHAVELSRQLIAQWL</sequence>
<dbReference type="PANTHER" id="PTHR10869">
    <property type="entry name" value="PROLYL 4-HYDROXYLASE ALPHA SUBUNIT"/>
    <property type="match status" value="1"/>
</dbReference>
<evidence type="ECO:0000313" key="4">
    <source>
        <dbReference type="EMBL" id="CAD9509805.1"/>
    </source>
</evidence>
<feature type="compositionally biased region" description="Basic and acidic residues" evidence="3">
    <location>
        <begin position="29"/>
        <end position="49"/>
    </location>
</feature>
<dbReference type="AlphaFoldDB" id="A0A7S2I5S3"/>
<organism evidence="4">
    <name type="scientific">Haptolina brevifila</name>
    <dbReference type="NCBI Taxonomy" id="156173"/>
    <lineage>
        <taxon>Eukaryota</taxon>
        <taxon>Haptista</taxon>
        <taxon>Haptophyta</taxon>
        <taxon>Prymnesiophyceae</taxon>
        <taxon>Prymnesiales</taxon>
        <taxon>Prymnesiaceae</taxon>
        <taxon>Haptolina</taxon>
    </lineage>
</organism>
<dbReference type="GO" id="GO:0005783">
    <property type="term" value="C:endoplasmic reticulum"/>
    <property type="evidence" value="ECO:0007669"/>
    <property type="project" value="TreeGrafter"/>
</dbReference>
<proteinExistence type="predicted"/>